<feature type="region of interest" description="Disordered" evidence="1">
    <location>
        <begin position="1"/>
        <end position="52"/>
    </location>
</feature>
<protein>
    <recommendedName>
        <fullName evidence="4">Peroxin 20</fullName>
    </recommendedName>
</protein>
<feature type="region of interest" description="Disordered" evidence="1">
    <location>
        <begin position="65"/>
        <end position="93"/>
    </location>
</feature>
<evidence type="ECO:0008006" key="4">
    <source>
        <dbReference type="Google" id="ProtNLM"/>
    </source>
</evidence>
<dbReference type="OrthoDB" id="5407351at2759"/>
<dbReference type="Gene3D" id="6.10.280.230">
    <property type="match status" value="1"/>
</dbReference>
<keyword evidence="3" id="KW-1185">Reference proteome</keyword>
<dbReference type="HOGENOM" id="CLU_039527_0_0_1"/>
<dbReference type="Proteomes" id="UP000054321">
    <property type="component" value="Unassembled WGS sequence"/>
</dbReference>
<evidence type="ECO:0000256" key="1">
    <source>
        <dbReference type="SAM" id="MobiDB-lite"/>
    </source>
</evidence>
<evidence type="ECO:0000313" key="3">
    <source>
        <dbReference type="Proteomes" id="UP000054321"/>
    </source>
</evidence>
<name>A0A0C3HIQ0_OIDMZ</name>
<proteinExistence type="predicted"/>
<feature type="region of interest" description="Disordered" evidence="1">
    <location>
        <begin position="328"/>
        <end position="351"/>
    </location>
</feature>
<dbReference type="STRING" id="913774.A0A0C3HIQ0"/>
<organism evidence="2 3">
    <name type="scientific">Oidiodendron maius (strain Zn)</name>
    <dbReference type="NCBI Taxonomy" id="913774"/>
    <lineage>
        <taxon>Eukaryota</taxon>
        <taxon>Fungi</taxon>
        <taxon>Dikarya</taxon>
        <taxon>Ascomycota</taxon>
        <taxon>Pezizomycotina</taxon>
        <taxon>Leotiomycetes</taxon>
        <taxon>Leotiomycetes incertae sedis</taxon>
        <taxon>Myxotrichaceae</taxon>
        <taxon>Oidiodendron</taxon>
    </lineage>
</organism>
<sequence length="351" mass="38646">MADDLCGPSNALQNFQKHSTVDRTLQQDRFVSRHSPAQGFRSSPGPNSGLLDPEFEAFQAGKLPLESHTPPFQQFSHTPSPHLQPPVAGPSGWAADFQRLNISTPPPQFQPTQRNALQRGHDVGAWQQDFRQQLQMEQQGMAHAQMLDGLSSQFTSVMSRGVGMHVGMQPQYMGGMVNSQLRQEQQQPVEAFDDAAFAQAFEDAAKAEMAVEAEPQSQAQELSQTTQEVQLNESAERFMSTSPVLEVQSPIPVQVRIGADLIHNPSDSPEPQPEDPDALARTAGQLLESVRGNTSQKFQNSEFLQLMRQFRDREVQVEGDKIVERSKARNTAVGAEETIGGGVPETVQVQP</sequence>
<evidence type="ECO:0000313" key="2">
    <source>
        <dbReference type="EMBL" id="KIN02212.1"/>
    </source>
</evidence>
<reference evidence="2 3" key="1">
    <citation type="submission" date="2014-04" db="EMBL/GenBank/DDBJ databases">
        <authorList>
            <consortium name="DOE Joint Genome Institute"/>
            <person name="Kuo A."/>
            <person name="Martino E."/>
            <person name="Perotto S."/>
            <person name="Kohler A."/>
            <person name="Nagy L.G."/>
            <person name="Floudas D."/>
            <person name="Copeland A."/>
            <person name="Barry K.W."/>
            <person name="Cichocki N."/>
            <person name="Veneault-Fourrey C."/>
            <person name="LaButti K."/>
            <person name="Lindquist E.A."/>
            <person name="Lipzen A."/>
            <person name="Lundell T."/>
            <person name="Morin E."/>
            <person name="Murat C."/>
            <person name="Sun H."/>
            <person name="Tunlid A."/>
            <person name="Henrissat B."/>
            <person name="Grigoriev I.V."/>
            <person name="Hibbett D.S."/>
            <person name="Martin F."/>
            <person name="Nordberg H.P."/>
            <person name="Cantor M.N."/>
            <person name="Hua S.X."/>
        </authorList>
    </citation>
    <scope>NUCLEOTIDE SEQUENCE [LARGE SCALE GENOMIC DNA]</scope>
    <source>
        <strain evidence="2 3">Zn</strain>
    </source>
</reference>
<gene>
    <name evidence="2" type="ORF">OIDMADRAFT_179487</name>
</gene>
<dbReference type="InParanoid" id="A0A0C3HIQ0"/>
<dbReference type="EMBL" id="KN832875">
    <property type="protein sequence ID" value="KIN02212.1"/>
    <property type="molecule type" value="Genomic_DNA"/>
</dbReference>
<accession>A0A0C3HIQ0</accession>
<reference evidence="3" key="2">
    <citation type="submission" date="2015-01" db="EMBL/GenBank/DDBJ databases">
        <title>Evolutionary Origins and Diversification of the Mycorrhizal Mutualists.</title>
        <authorList>
            <consortium name="DOE Joint Genome Institute"/>
            <consortium name="Mycorrhizal Genomics Consortium"/>
            <person name="Kohler A."/>
            <person name="Kuo A."/>
            <person name="Nagy L.G."/>
            <person name="Floudas D."/>
            <person name="Copeland A."/>
            <person name="Barry K.W."/>
            <person name="Cichocki N."/>
            <person name="Veneault-Fourrey C."/>
            <person name="LaButti K."/>
            <person name="Lindquist E.A."/>
            <person name="Lipzen A."/>
            <person name="Lundell T."/>
            <person name="Morin E."/>
            <person name="Murat C."/>
            <person name="Riley R."/>
            <person name="Ohm R."/>
            <person name="Sun H."/>
            <person name="Tunlid A."/>
            <person name="Henrissat B."/>
            <person name="Grigoriev I.V."/>
            <person name="Hibbett D.S."/>
            <person name="Martin F."/>
        </authorList>
    </citation>
    <scope>NUCLEOTIDE SEQUENCE [LARGE SCALE GENOMIC DNA]</scope>
    <source>
        <strain evidence="3">Zn</strain>
    </source>
</reference>
<feature type="compositionally biased region" description="Polar residues" evidence="1">
    <location>
        <begin position="70"/>
        <end position="81"/>
    </location>
</feature>
<feature type="compositionally biased region" description="Polar residues" evidence="1">
    <location>
        <begin position="10"/>
        <end position="29"/>
    </location>
</feature>
<dbReference type="AlphaFoldDB" id="A0A0C3HIQ0"/>